<feature type="non-terminal residue" evidence="2">
    <location>
        <position position="1"/>
    </location>
</feature>
<keyword evidence="3" id="KW-1185">Reference proteome</keyword>
<proteinExistence type="predicted"/>
<reference evidence="2" key="1">
    <citation type="submission" date="2021-02" db="EMBL/GenBank/DDBJ databases">
        <authorList>
            <person name="Nowell W R."/>
        </authorList>
    </citation>
    <scope>NUCLEOTIDE SEQUENCE</scope>
</reference>
<comment type="caution">
    <text evidence="2">The sequence shown here is derived from an EMBL/GenBank/DDBJ whole genome shotgun (WGS) entry which is preliminary data.</text>
</comment>
<feature type="region of interest" description="Disordered" evidence="1">
    <location>
        <begin position="1"/>
        <end position="31"/>
    </location>
</feature>
<evidence type="ECO:0000313" key="2">
    <source>
        <dbReference type="EMBL" id="CAF4534233.1"/>
    </source>
</evidence>
<organism evidence="2 3">
    <name type="scientific">Rotaria magnacalcarata</name>
    <dbReference type="NCBI Taxonomy" id="392030"/>
    <lineage>
        <taxon>Eukaryota</taxon>
        <taxon>Metazoa</taxon>
        <taxon>Spiralia</taxon>
        <taxon>Gnathifera</taxon>
        <taxon>Rotifera</taxon>
        <taxon>Eurotatoria</taxon>
        <taxon>Bdelloidea</taxon>
        <taxon>Philodinida</taxon>
        <taxon>Philodinidae</taxon>
        <taxon>Rotaria</taxon>
    </lineage>
</organism>
<evidence type="ECO:0000256" key="1">
    <source>
        <dbReference type="SAM" id="MobiDB-lite"/>
    </source>
</evidence>
<dbReference type="Proteomes" id="UP000663866">
    <property type="component" value="Unassembled WGS sequence"/>
</dbReference>
<name>A0A820XJQ0_9BILA</name>
<dbReference type="EMBL" id="CAJOBG010058362">
    <property type="protein sequence ID" value="CAF4534233.1"/>
    <property type="molecule type" value="Genomic_DNA"/>
</dbReference>
<sequence>LDHMKLRMEASTCVTSGNHHGKQQINRESDV</sequence>
<dbReference type="AlphaFoldDB" id="A0A820XJQ0"/>
<feature type="compositionally biased region" description="Polar residues" evidence="1">
    <location>
        <begin position="12"/>
        <end position="24"/>
    </location>
</feature>
<protein>
    <submittedName>
        <fullName evidence="2">Uncharacterized protein</fullName>
    </submittedName>
</protein>
<evidence type="ECO:0000313" key="3">
    <source>
        <dbReference type="Proteomes" id="UP000663866"/>
    </source>
</evidence>
<gene>
    <name evidence="2" type="ORF">OVN521_LOCUS42457</name>
</gene>
<accession>A0A820XJQ0</accession>